<evidence type="ECO:0000256" key="1">
    <source>
        <dbReference type="ARBA" id="ARBA00004175"/>
    </source>
</evidence>
<dbReference type="AlphaFoldDB" id="A0A132AF92"/>
<protein>
    <submittedName>
        <fullName evidence="6">Ankyrin repeat and BTB/POZ domain-containing protein 1-like protein</fullName>
    </submittedName>
</protein>
<keyword evidence="2" id="KW-0268">Exocytosis</keyword>
<dbReference type="InterPro" id="IPR036770">
    <property type="entry name" value="Ankyrin_rpt-contain_sf"/>
</dbReference>
<keyword evidence="5" id="KW-1053">Target membrane</keyword>
<comment type="caution">
    <text evidence="6">The sequence shown here is derived from an EMBL/GenBank/DDBJ whole genome shotgun (WGS) entry which is preliminary data.</text>
</comment>
<name>A0A132AF92_SARSC</name>
<dbReference type="Pfam" id="PF13637">
    <property type="entry name" value="Ank_4"/>
    <property type="match status" value="1"/>
</dbReference>
<evidence type="ECO:0000256" key="5">
    <source>
        <dbReference type="ARBA" id="ARBA00023298"/>
    </source>
</evidence>
<dbReference type="GO" id="GO:0044231">
    <property type="term" value="C:host cell presynaptic membrane"/>
    <property type="evidence" value="ECO:0007669"/>
    <property type="project" value="UniProtKB-KW"/>
</dbReference>
<organism evidence="6 7">
    <name type="scientific">Sarcoptes scabiei</name>
    <name type="common">Itch mite</name>
    <name type="synonym">Acarus scabiei</name>
    <dbReference type="NCBI Taxonomy" id="52283"/>
    <lineage>
        <taxon>Eukaryota</taxon>
        <taxon>Metazoa</taxon>
        <taxon>Ecdysozoa</taxon>
        <taxon>Arthropoda</taxon>
        <taxon>Chelicerata</taxon>
        <taxon>Arachnida</taxon>
        <taxon>Acari</taxon>
        <taxon>Acariformes</taxon>
        <taxon>Sarcoptiformes</taxon>
        <taxon>Astigmata</taxon>
        <taxon>Psoroptidia</taxon>
        <taxon>Sarcoptoidea</taxon>
        <taxon>Sarcoptidae</taxon>
        <taxon>Sarcoptinae</taxon>
        <taxon>Sarcoptes</taxon>
    </lineage>
</organism>
<evidence type="ECO:0000256" key="3">
    <source>
        <dbReference type="ARBA" id="ARBA00022537"/>
    </source>
</evidence>
<comment type="subcellular location">
    <subcellularLocation>
        <location evidence="1">Target cell membrane</location>
    </subcellularLocation>
</comment>
<gene>
    <name evidence="6" type="ORF">QR98_0081990</name>
</gene>
<dbReference type="Proteomes" id="UP000616769">
    <property type="component" value="Unassembled WGS sequence"/>
</dbReference>
<keyword evidence="3" id="KW-1052">Target cell membrane</keyword>
<reference evidence="6 7" key="1">
    <citation type="journal article" date="2015" name="Parasit. Vectors">
        <title>Draft genome of the scabies mite.</title>
        <authorList>
            <person name="Rider S.D.Jr."/>
            <person name="Morgan M.S."/>
            <person name="Arlian L.G."/>
        </authorList>
    </citation>
    <scope>NUCLEOTIDE SEQUENCE [LARGE SCALE GENOMIC DNA]</scope>
    <source>
        <strain evidence="6">Arlian Lab</strain>
    </source>
</reference>
<keyword evidence="5" id="KW-0472">Membrane</keyword>
<dbReference type="Gene3D" id="1.25.40.20">
    <property type="entry name" value="Ankyrin repeat-containing domain"/>
    <property type="match status" value="1"/>
</dbReference>
<dbReference type="GO" id="GO:0044218">
    <property type="term" value="C:other organism cell membrane"/>
    <property type="evidence" value="ECO:0007669"/>
    <property type="project" value="UniProtKB-KW"/>
</dbReference>
<dbReference type="VEuPathDB" id="VectorBase:SSCA000262"/>
<keyword evidence="4" id="KW-0800">Toxin</keyword>
<dbReference type="OrthoDB" id="6476088at2759"/>
<keyword evidence="4" id="KW-0528">Neurotoxin</keyword>
<proteinExistence type="predicted"/>
<dbReference type="InterPro" id="IPR002110">
    <property type="entry name" value="Ankyrin_rpt"/>
</dbReference>
<dbReference type="SUPFAM" id="SSF48403">
    <property type="entry name" value="Ankyrin repeat"/>
    <property type="match status" value="1"/>
</dbReference>
<dbReference type="EMBL" id="JXLN01013876">
    <property type="protein sequence ID" value="KPM09658.1"/>
    <property type="molecule type" value="Genomic_DNA"/>
</dbReference>
<evidence type="ECO:0000313" key="7">
    <source>
        <dbReference type="Proteomes" id="UP000616769"/>
    </source>
</evidence>
<evidence type="ECO:0000313" key="6">
    <source>
        <dbReference type="EMBL" id="KPM09658.1"/>
    </source>
</evidence>
<keyword evidence="4" id="KW-0638">Presynaptic neurotoxin</keyword>
<accession>A0A132AF92</accession>
<evidence type="ECO:0000256" key="2">
    <source>
        <dbReference type="ARBA" id="ARBA00022483"/>
    </source>
</evidence>
<sequence length="65" mass="7625">MDIVKLFKACRSGDIETVNRLIYCFLSRFLIQTKDIDINFRDRFDSTPLYFACLCGHTDLVQNVM</sequence>
<dbReference type="GO" id="GO:0006887">
    <property type="term" value="P:exocytosis"/>
    <property type="evidence" value="ECO:0007669"/>
    <property type="project" value="UniProtKB-KW"/>
</dbReference>
<evidence type="ECO:0000256" key="4">
    <source>
        <dbReference type="ARBA" id="ARBA00023028"/>
    </source>
</evidence>